<organism evidence="2 3">
    <name type="scientific">Pycnococcus provasolii</name>
    <dbReference type="NCBI Taxonomy" id="41880"/>
    <lineage>
        <taxon>Eukaryota</taxon>
        <taxon>Viridiplantae</taxon>
        <taxon>Chlorophyta</taxon>
        <taxon>Pseudoscourfieldiophyceae</taxon>
        <taxon>Pseudoscourfieldiales</taxon>
        <taxon>Pycnococcaceae</taxon>
        <taxon>Pycnococcus</taxon>
    </lineage>
</organism>
<name>A0A830HY37_9CHLO</name>
<sequence>MAVLEEDDPDAQPDAQHVPEASHSPAGSGSLQESSPAPVMPPSSTLVLPSSSPPSPSPSSLSSPSQSQSLSGVSGVSQLVNDVLDDIVVNSAVETPTNSDAPGLSPLATSGTAPPPLNVTPSSGQTGISSPYAGVALMSAYAETLSNSPNPSAYMTQSQTDATIGNETPKAMHNSSEPTTTTTTNTVGSQEHISTSRERDSPLVTQETLSSNSPQSSISMDEVITTPASSFQQQPTLEQQEQLLQQQQTEGFIFQESPTKQPTTVQAPPPPTLHDDNPIASVDNSYDDDSSVDTSTDVSSSMEDPWEILRQTVQVRMKPRLICKVKKHLGKLGSADVVCDVTRARQLHRRNILVCKKNERRIFSTNARDPVEQLMRMHTGITTEAWSVQLKPPMWEPHTPPPRKSLVGKLWNLGRRTIRPWTWWRKLRWTPFDSEVEVQSIPLNLVGGLSLSCAATYDYVDRRGAIRWHATAGGQAKNVYVRSADNSRYGLRSAITAGSRGHGKDNGNNDGDSDDDDDDNDSASEASSIAGASFGIPYKRRLPPRAQGPRRIPLIPYIRHEVRIGFECDFEPPSFEGAAGTRSGHPMEPSSEQSWSLGQTSFALQQVKVVTHL</sequence>
<keyword evidence="3" id="KW-1185">Reference proteome</keyword>
<accession>A0A830HY37</accession>
<evidence type="ECO:0000313" key="3">
    <source>
        <dbReference type="Proteomes" id="UP000660262"/>
    </source>
</evidence>
<protein>
    <submittedName>
        <fullName evidence="2">Uncharacterized protein</fullName>
    </submittedName>
</protein>
<feature type="compositionally biased region" description="Polar residues" evidence="1">
    <location>
        <begin position="203"/>
        <end position="219"/>
    </location>
</feature>
<feature type="compositionally biased region" description="Polar residues" evidence="1">
    <location>
        <begin position="119"/>
        <end position="129"/>
    </location>
</feature>
<feature type="region of interest" description="Disordered" evidence="1">
    <location>
        <begin position="94"/>
        <end position="130"/>
    </location>
</feature>
<evidence type="ECO:0000256" key="1">
    <source>
        <dbReference type="SAM" id="MobiDB-lite"/>
    </source>
</evidence>
<feature type="compositionally biased region" description="Low complexity" evidence="1">
    <location>
        <begin position="58"/>
        <end position="74"/>
    </location>
</feature>
<feature type="compositionally biased region" description="Acidic residues" evidence="1">
    <location>
        <begin position="511"/>
        <end position="522"/>
    </location>
</feature>
<dbReference type="EMBL" id="BNJQ01000029">
    <property type="protein sequence ID" value="GHP10341.1"/>
    <property type="molecule type" value="Genomic_DNA"/>
</dbReference>
<feature type="region of interest" description="Disordered" evidence="1">
    <location>
        <begin position="1"/>
        <end position="74"/>
    </location>
</feature>
<feature type="region of interest" description="Disordered" evidence="1">
    <location>
        <begin position="495"/>
        <end position="527"/>
    </location>
</feature>
<feature type="region of interest" description="Disordered" evidence="1">
    <location>
        <begin position="255"/>
        <end position="299"/>
    </location>
</feature>
<feature type="region of interest" description="Disordered" evidence="1">
    <location>
        <begin position="576"/>
        <end position="596"/>
    </location>
</feature>
<feature type="compositionally biased region" description="Polar residues" evidence="1">
    <location>
        <begin position="25"/>
        <end position="35"/>
    </location>
</feature>
<feature type="compositionally biased region" description="Acidic residues" evidence="1">
    <location>
        <begin position="1"/>
        <end position="11"/>
    </location>
</feature>
<evidence type="ECO:0000313" key="2">
    <source>
        <dbReference type="EMBL" id="GHP10341.1"/>
    </source>
</evidence>
<feature type="compositionally biased region" description="Polar residues" evidence="1">
    <location>
        <begin position="145"/>
        <end position="166"/>
    </location>
</feature>
<gene>
    <name evidence="2" type="ORF">PPROV_000907200</name>
</gene>
<reference evidence="2" key="1">
    <citation type="submission" date="2020-10" db="EMBL/GenBank/DDBJ databases">
        <title>Unveiling of a novel bifunctional photoreceptor, Dualchrome1, isolated from a cosmopolitan green alga.</title>
        <authorList>
            <person name="Suzuki S."/>
            <person name="Kawachi M."/>
        </authorList>
    </citation>
    <scope>NUCLEOTIDE SEQUENCE</scope>
    <source>
        <strain evidence="2">NIES 2893</strain>
    </source>
</reference>
<comment type="caution">
    <text evidence="2">The sequence shown here is derived from an EMBL/GenBank/DDBJ whole genome shotgun (WGS) entry which is preliminary data.</text>
</comment>
<dbReference type="Proteomes" id="UP000660262">
    <property type="component" value="Unassembled WGS sequence"/>
</dbReference>
<dbReference type="AlphaFoldDB" id="A0A830HY37"/>
<proteinExistence type="predicted"/>
<feature type="region of interest" description="Disordered" evidence="1">
    <location>
        <begin position="145"/>
        <end position="219"/>
    </location>
</feature>